<dbReference type="AlphaFoldDB" id="A0A4Y2T425"/>
<gene>
    <name evidence="1" type="ORF">AVEN_180345_1</name>
</gene>
<reference evidence="1 2" key="1">
    <citation type="journal article" date="2019" name="Sci. Rep.">
        <title>Orb-weaving spider Araneus ventricosus genome elucidates the spidroin gene catalogue.</title>
        <authorList>
            <person name="Kono N."/>
            <person name="Nakamura H."/>
            <person name="Ohtoshi R."/>
            <person name="Moran D.A.P."/>
            <person name="Shinohara A."/>
            <person name="Yoshida Y."/>
            <person name="Fujiwara M."/>
            <person name="Mori M."/>
            <person name="Tomita M."/>
            <person name="Arakawa K."/>
        </authorList>
    </citation>
    <scope>NUCLEOTIDE SEQUENCE [LARGE SCALE GENOMIC DNA]</scope>
</reference>
<protein>
    <submittedName>
        <fullName evidence="1">Uncharacterized protein</fullName>
    </submittedName>
</protein>
<evidence type="ECO:0000313" key="2">
    <source>
        <dbReference type="Proteomes" id="UP000499080"/>
    </source>
</evidence>
<comment type="caution">
    <text evidence="1">The sequence shown here is derived from an EMBL/GenBank/DDBJ whole genome shotgun (WGS) entry which is preliminary data.</text>
</comment>
<organism evidence="1 2">
    <name type="scientific">Araneus ventricosus</name>
    <name type="common">Orbweaver spider</name>
    <name type="synonym">Epeira ventricosa</name>
    <dbReference type="NCBI Taxonomy" id="182803"/>
    <lineage>
        <taxon>Eukaryota</taxon>
        <taxon>Metazoa</taxon>
        <taxon>Ecdysozoa</taxon>
        <taxon>Arthropoda</taxon>
        <taxon>Chelicerata</taxon>
        <taxon>Arachnida</taxon>
        <taxon>Araneae</taxon>
        <taxon>Araneomorphae</taxon>
        <taxon>Entelegynae</taxon>
        <taxon>Araneoidea</taxon>
        <taxon>Araneidae</taxon>
        <taxon>Araneus</taxon>
    </lineage>
</organism>
<evidence type="ECO:0000313" key="1">
    <source>
        <dbReference type="EMBL" id="GBN95307.1"/>
    </source>
</evidence>
<name>A0A4Y2T425_ARAVE</name>
<accession>A0A4Y2T425</accession>
<keyword evidence="2" id="KW-1185">Reference proteome</keyword>
<proteinExistence type="predicted"/>
<sequence>MYQIASSGKNVHWYSVYIVARRSNQIWIERSDTAFRVFRHCFQRVPALLLFSFRAFHCFQSVPALLSERSGTAFRVVTALLSELFRHCSQSCSGHRSSGERVRALFPRAVPALCQSVPASVFLKVVPALLRAFRHCFRASGTAFRAVSPASERSGNCSQELLKSLSDVPALRSEVPALRSERPALLRAVRALFSERSGTAFKALRTVFRALRHCSERSFTAYFATTSLI</sequence>
<dbReference type="Proteomes" id="UP000499080">
    <property type="component" value="Unassembled WGS sequence"/>
</dbReference>
<dbReference type="EMBL" id="BGPR01025971">
    <property type="protein sequence ID" value="GBN95307.1"/>
    <property type="molecule type" value="Genomic_DNA"/>
</dbReference>